<feature type="domain" description="Acyl-CoA dehydrogenase C-terminal" evidence="2">
    <location>
        <begin position="2"/>
        <end position="81"/>
    </location>
</feature>
<comment type="caution">
    <text evidence="3">The sequence shown here is derived from an EMBL/GenBank/DDBJ whole genome shotgun (WGS) entry which is preliminary data.</text>
</comment>
<dbReference type="SUPFAM" id="SSF47203">
    <property type="entry name" value="Acyl-CoA dehydrogenase C-terminal domain-like"/>
    <property type="match status" value="1"/>
</dbReference>
<dbReference type="Gene3D" id="1.20.140.10">
    <property type="entry name" value="Butyryl-CoA Dehydrogenase, subunit A, domain 3"/>
    <property type="match status" value="1"/>
</dbReference>
<proteinExistence type="predicted"/>
<organism evidence="3 4">
    <name type="scientific">Laceyella putida</name>
    <dbReference type="NCBI Taxonomy" id="110101"/>
    <lineage>
        <taxon>Bacteria</taxon>
        <taxon>Bacillati</taxon>
        <taxon>Bacillota</taxon>
        <taxon>Bacilli</taxon>
        <taxon>Bacillales</taxon>
        <taxon>Thermoactinomycetaceae</taxon>
        <taxon>Laceyella</taxon>
    </lineage>
</organism>
<keyword evidence="1" id="KW-0560">Oxidoreductase</keyword>
<evidence type="ECO:0000313" key="3">
    <source>
        <dbReference type="EMBL" id="MFC7442095.1"/>
    </source>
</evidence>
<name>A0ABW2RM81_9BACL</name>
<dbReference type="Pfam" id="PF08028">
    <property type="entry name" value="Acyl-CoA_dh_2"/>
    <property type="match status" value="1"/>
</dbReference>
<dbReference type="RefSeq" id="WP_379865873.1">
    <property type="nucleotide sequence ID" value="NZ_JBHTBW010000045.1"/>
</dbReference>
<dbReference type="InterPro" id="IPR013107">
    <property type="entry name" value="Acyl-CoA_DH_C"/>
</dbReference>
<evidence type="ECO:0000259" key="2">
    <source>
        <dbReference type="Pfam" id="PF08028"/>
    </source>
</evidence>
<evidence type="ECO:0000313" key="4">
    <source>
        <dbReference type="Proteomes" id="UP001596500"/>
    </source>
</evidence>
<dbReference type="EMBL" id="JBHTBW010000045">
    <property type="protein sequence ID" value="MFC7442095.1"/>
    <property type="molecule type" value="Genomic_DNA"/>
</dbReference>
<evidence type="ECO:0000256" key="1">
    <source>
        <dbReference type="ARBA" id="ARBA00023002"/>
    </source>
</evidence>
<gene>
    <name evidence="3" type="ORF">ACFQNG_13450</name>
</gene>
<protein>
    <submittedName>
        <fullName evidence="3">Acyl-CoA dehydrogenase family protein</fullName>
    </submittedName>
</protein>
<accession>A0ABW2RM81</accession>
<reference evidence="4" key="1">
    <citation type="journal article" date="2019" name="Int. J. Syst. Evol. Microbiol.">
        <title>The Global Catalogue of Microorganisms (GCM) 10K type strain sequencing project: providing services to taxonomists for standard genome sequencing and annotation.</title>
        <authorList>
            <consortium name="The Broad Institute Genomics Platform"/>
            <consortium name="The Broad Institute Genome Sequencing Center for Infectious Disease"/>
            <person name="Wu L."/>
            <person name="Ma J."/>
        </authorList>
    </citation>
    <scope>NUCLEOTIDE SEQUENCE [LARGE SCALE GENOMIC DNA]</scope>
    <source>
        <strain evidence="4">CGMCC 1.12942</strain>
    </source>
</reference>
<sequence>MSLNAAEAFLKEAAVAIDIARENLDETTAGQAPVSVDSAKYVATEAVIEVTSALFELAGTSSMDERYNLDRHWRNGRIHTLYDPARWKLHRVGNWILNGILPEDF</sequence>
<dbReference type="Proteomes" id="UP001596500">
    <property type="component" value="Unassembled WGS sequence"/>
</dbReference>
<dbReference type="InterPro" id="IPR036250">
    <property type="entry name" value="AcylCo_DH-like_C"/>
</dbReference>
<keyword evidence="4" id="KW-1185">Reference proteome</keyword>